<keyword evidence="1" id="KW-0677">Repeat</keyword>
<dbReference type="AlphaFoldDB" id="A0A7W5CZW9"/>
<dbReference type="InterPro" id="IPR018337">
    <property type="entry name" value="Cell_wall/Cho-bd_repeat"/>
</dbReference>
<name>A0A7W5CZW9_9ACTN</name>
<evidence type="ECO:0000313" key="3">
    <source>
        <dbReference type="EMBL" id="MBB3170319.1"/>
    </source>
</evidence>
<dbReference type="Proteomes" id="UP000530850">
    <property type="component" value="Unassembled WGS sequence"/>
</dbReference>
<protein>
    <submittedName>
        <fullName evidence="3">Glucan-binding YG repeat protein</fullName>
    </submittedName>
</protein>
<organism evidence="3 4">
    <name type="scientific">Parvibacter caecicola</name>
    <dbReference type="NCBI Taxonomy" id="747645"/>
    <lineage>
        <taxon>Bacteria</taxon>
        <taxon>Bacillati</taxon>
        <taxon>Actinomycetota</taxon>
        <taxon>Coriobacteriia</taxon>
        <taxon>Coriobacteriales</taxon>
        <taxon>Coriobacteriaceae</taxon>
        <taxon>Parvibacter</taxon>
    </lineage>
</organism>
<dbReference type="Pfam" id="PF01473">
    <property type="entry name" value="Choline_bind_1"/>
    <property type="match status" value="2"/>
</dbReference>
<accession>A0A7W5CZW9</accession>
<reference evidence="3 4" key="1">
    <citation type="submission" date="2020-08" db="EMBL/GenBank/DDBJ databases">
        <title>Sequencing the genomes of 1000 actinobacteria strains.</title>
        <authorList>
            <person name="Klenk H.-P."/>
        </authorList>
    </citation>
    <scope>NUCLEOTIDE SEQUENCE [LARGE SCALE GENOMIC DNA]</scope>
    <source>
        <strain evidence="3 4">DSM 22242</strain>
    </source>
</reference>
<comment type="caution">
    <text evidence="3">The sequence shown here is derived from an EMBL/GenBank/DDBJ whole genome shotgun (WGS) entry which is preliminary data.</text>
</comment>
<evidence type="ECO:0000313" key="4">
    <source>
        <dbReference type="Proteomes" id="UP000530850"/>
    </source>
</evidence>
<evidence type="ECO:0000256" key="1">
    <source>
        <dbReference type="ARBA" id="ARBA00022737"/>
    </source>
</evidence>
<keyword evidence="2" id="KW-0732">Signal</keyword>
<dbReference type="EMBL" id="JACHYA010000001">
    <property type="protein sequence ID" value="MBB3170319.1"/>
    <property type="molecule type" value="Genomic_DNA"/>
</dbReference>
<proteinExistence type="predicted"/>
<sequence>MEATKRHPALFARLALAVAFAVALGTGVAVQMAADAQPAYAAQAGWQQTSGKWQYIDDSGNYVKGEEKKIDGKWYRFDDQGWMITG</sequence>
<dbReference type="RefSeq" id="WP_123186180.1">
    <property type="nucleotide sequence ID" value="NZ_CANSOV010000049.1"/>
</dbReference>
<evidence type="ECO:0000256" key="2">
    <source>
        <dbReference type="SAM" id="SignalP"/>
    </source>
</evidence>
<feature type="signal peptide" evidence="2">
    <location>
        <begin position="1"/>
        <end position="33"/>
    </location>
</feature>
<dbReference type="Gene3D" id="2.10.270.10">
    <property type="entry name" value="Cholin Binding"/>
    <property type="match status" value="1"/>
</dbReference>
<dbReference type="GeneID" id="93357498"/>
<dbReference type="SUPFAM" id="SSF69360">
    <property type="entry name" value="Cell wall binding repeat"/>
    <property type="match status" value="1"/>
</dbReference>
<feature type="chain" id="PRO_5039699896" evidence="2">
    <location>
        <begin position="34"/>
        <end position="86"/>
    </location>
</feature>
<gene>
    <name evidence="3" type="ORF">FHR31_000099</name>
</gene>